<dbReference type="KEGG" id="hoh:Hoch_2958"/>
<sequence length="254" mass="28242">MPSGGVLTDHGGTLPIQKGGVVVPNRAEKHTCRGFSQLIRYDSSAFESFPTQFEEQSLLRVDGYGFSWRYSKECRIKGVDLVEKSTPAGVHLTRRVPLESEPRVCIPTRPWHDPDSVRCVREQVPECLGGRCLGKTTRHADDGNRFIVLARFEFRTCAALSTSRADEVGQALGCRALPYEHRRKRTTNVAPKLLDKLRRALGIKTVASKTLRGIDLPRLESEVMGKPGDDEPKVFLRAQAACPAERSLSIKDDS</sequence>
<gene>
    <name evidence="1" type="ordered locus">Hoch_2958</name>
</gene>
<dbReference type="HOGENOM" id="CLU_1093117_0_0_7"/>
<evidence type="ECO:0000313" key="1">
    <source>
        <dbReference type="EMBL" id="ACY15472.1"/>
    </source>
</evidence>
<organism evidence="1 2">
    <name type="scientific">Haliangium ochraceum (strain DSM 14365 / JCM 11303 / SMP-2)</name>
    <dbReference type="NCBI Taxonomy" id="502025"/>
    <lineage>
        <taxon>Bacteria</taxon>
        <taxon>Pseudomonadati</taxon>
        <taxon>Myxococcota</taxon>
        <taxon>Polyangia</taxon>
        <taxon>Haliangiales</taxon>
        <taxon>Kofleriaceae</taxon>
        <taxon>Haliangium</taxon>
    </lineage>
</organism>
<proteinExistence type="predicted"/>
<accession>D0LQW4</accession>
<name>D0LQW4_HALO1</name>
<reference evidence="1 2" key="1">
    <citation type="journal article" date="2010" name="Stand. Genomic Sci.">
        <title>Complete genome sequence of Haliangium ochraceum type strain (SMP-2).</title>
        <authorList>
            <consortium name="US DOE Joint Genome Institute (JGI-PGF)"/>
            <person name="Ivanova N."/>
            <person name="Daum C."/>
            <person name="Lang E."/>
            <person name="Abt B."/>
            <person name="Kopitz M."/>
            <person name="Saunders E."/>
            <person name="Lapidus A."/>
            <person name="Lucas S."/>
            <person name="Glavina Del Rio T."/>
            <person name="Nolan M."/>
            <person name="Tice H."/>
            <person name="Copeland A."/>
            <person name="Cheng J.F."/>
            <person name="Chen F."/>
            <person name="Bruce D."/>
            <person name="Goodwin L."/>
            <person name="Pitluck S."/>
            <person name="Mavromatis K."/>
            <person name="Pati A."/>
            <person name="Mikhailova N."/>
            <person name="Chen A."/>
            <person name="Palaniappan K."/>
            <person name="Land M."/>
            <person name="Hauser L."/>
            <person name="Chang Y.J."/>
            <person name="Jeffries C.D."/>
            <person name="Detter J.C."/>
            <person name="Brettin T."/>
            <person name="Rohde M."/>
            <person name="Goker M."/>
            <person name="Bristow J."/>
            <person name="Markowitz V."/>
            <person name="Eisen J.A."/>
            <person name="Hugenholtz P."/>
            <person name="Kyrpides N.C."/>
            <person name="Klenk H.P."/>
        </authorList>
    </citation>
    <scope>NUCLEOTIDE SEQUENCE [LARGE SCALE GENOMIC DNA]</scope>
    <source>
        <strain evidence="2">DSM 14365 / CIP 107738 / JCM 11303 / AJ 13395 / SMP-2</strain>
    </source>
</reference>
<dbReference type="STRING" id="502025.Hoch_2958"/>
<keyword evidence="2" id="KW-1185">Reference proteome</keyword>
<dbReference type="EMBL" id="CP001804">
    <property type="protein sequence ID" value="ACY15472.1"/>
    <property type="molecule type" value="Genomic_DNA"/>
</dbReference>
<evidence type="ECO:0000313" key="2">
    <source>
        <dbReference type="Proteomes" id="UP000001880"/>
    </source>
</evidence>
<dbReference type="Proteomes" id="UP000001880">
    <property type="component" value="Chromosome"/>
</dbReference>
<dbReference type="AlphaFoldDB" id="D0LQW4"/>
<protein>
    <submittedName>
        <fullName evidence="1">Uncharacterized protein</fullName>
    </submittedName>
</protein>